<keyword evidence="5 11" id="KW-0732">Signal</keyword>
<keyword evidence="2" id="KW-0813">Transport</keyword>
<dbReference type="InterPro" id="IPR000531">
    <property type="entry name" value="Beta-barrel_TonB"/>
</dbReference>
<evidence type="ECO:0000256" key="10">
    <source>
        <dbReference type="SAM" id="MobiDB-lite"/>
    </source>
</evidence>
<evidence type="ECO:0000256" key="7">
    <source>
        <dbReference type="ARBA" id="ARBA00023136"/>
    </source>
</evidence>
<dbReference type="SUPFAM" id="SSF56935">
    <property type="entry name" value="Porins"/>
    <property type="match status" value="1"/>
</dbReference>
<feature type="chain" id="PRO_5047125651" description="TonB-dependent receptor-like beta-barrel domain-containing protein" evidence="11">
    <location>
        <begin position="28"/>
        <end position="724"/>
    </location>
</feature>
<reference evidence="13" key="2">
    <citation type="submission" date="2023-01" db="EMBL/GenBank/DDBJ databases">
        <title>Draft genome sequence of Algimonas porphyrae strain NBRC 108216.</title>
        <authorList>
            <person name="Sun Q."/>
            <person name="Mori K."/>
        </authorList>
    </citation>
    <scope>NUCLEOTIDE SEQUENCE</scope>
    <source>
        <strain evidence="13">NBRC 108216</strain>
    </source>
</reference>
<evidence type="ECO:0000256" key="8">
    <source>
        <dbReference type="ARBA" id="ARBA00023170"/>
    </source>
</evidence>
<dbReference type="RefSeq" id="WP_284373071.1">
    <property type="nucleotide sequence ID" value="NZ_BSNJ01000005.1"/>
</dbReference>
<evidence type="ECO:0000256" key="5">
    <source>
        <dbReference type="ARBA" id="ARBA00022729"/>
    </source>
</evidence>
<accession>A0ABQ5V1Z8</accession>
<evidence type="ECO:0000256" key="1">
    <source>
        <dbReference type="ARBA" id="ARBA00004571"/>
    </source>
</evidence>
<feature type="domain" description="TonB-dependent receptor-like beta-barrel" evidence="12">
    <location>
        <begin position="270"/>
        <end position="644"/>
    </location>
</feature>
<name>A0ABQ5V1Z8_9PROT</name>
<dbReference type="Gene3D" id="2.40.170.20">
    <property type="entry name" value="TonB-dependent receptor, beta-barrel domain"/>
    <property type="match status" value="1"/>
</dbReference>
<comment type="subcellular location">
    <subcellularLocation>
        <location evidence="1">Cell outer membrane</location>
        <topology evidence="1">Multi-pass membrane protein</topology>
    </subcellularLocation>
</comment>
<comment type="caution">
    <text evidence="13">The sequence shown here is derived from an EMBL/GenBank/DDBJ whole genome shotgun (WGS) entry which is preliminary data.</text>
</comment>
<dbReference type="Proteomes" id="UP001161390">
    <property type="component" value="Unassembled WGS sequence"/>
</dbReference>
<keyword evidence="14" id="KW-1185">Reference proteome</keyword>
<evidence type="ECO:0000313" key="14">
    <source>
        <dbReference type="Proteomes" id="UP001161390"/>
    </source>
</evidence>
<evidence type="ECO:0000256" key="11">
    <source>
        <dbReference type="SAM" id="SignalP"/>
    </source>
</evidence>
<evidence type="ECO:0000259" key="12">
    <source>
        <dbReference type="Pfam" id="PF00593"/>
    </source>
</evidence>
<dbReference type="EMBL" id="BSNJ01000005">
    <property type="protein sequence ID" value="GLQ21478.1"/>
    <property type="molecule type" value="Genomic_DNA"/>
</dbReference>
<keyword evidence="4" id="KW-0812">Transmembrane</keyword>
<evidence type="ECO:0000256" key="6">
    <source>
        <dbReference type="ARBA" id="ARBA00023077"/>
    </source>
</evidence>
<proteinExistence type="predicted"/>
<reference evidence="13" key="1">
    <citation type="journal article" date="2014" name="Int. J. Syst. Evol. Microbiol.">
        <title>Complete genome of a new Firmicutes species belonging to the dominant human colonic microbiota ('Ruminococcus bicirculans') reveals two chromosomes and a selective capacity to utilize plant glucans.</title>
        <authorList>
            <consortium name="NISC Comparative Sequencing Program"/>
            <person name="Wegmann U."/>
            <person name="Louis P."/>
            <person name="Goesmann A."/>
            <person name="Henrissat B."/>
            <person name="Duncan S.H."/>
            <person name="Flint H.J."/>
        </authorList>
    </citation>
    <scope>NUCLEOTIDE SEQUENCE</scope>
    <source>
        <strain evidence="13">NBRC 108216</strain>
    </source>
</reference>
<evidence type="ECO:0000256" key="4">
    <source>
        <dbReference type="ARBA" id="ARBA00022692"/>
    </source>
</evidence>
<evidence type="ECO:0000256" key="9">
    <source>
        <dbReference type="ARBA" id="ARBA00023237"/>
    </source>
</evidence>
<dbReference type="Pfam" id="PF00593">
    <property type="entry name" value="TonB_dep_Rec_b-barrel"/>
    <property type="match status" value="1"/>
</dbReference>
<feature type="signal peptide" evidence="11">
    <location>
        <begin position="1"/>
        <end position="27"/>
    </location>
</feature>
<sequence length="724" mass="80347">MFKSSSPRLTALVSLTLFSASVLPAHAYQQVDDSLRADAEAELSGAENPEAADVTPPLEPSAASDRNVYQASYFEAYVPRTALDMVRRIPGFQIRSGDTGRRGLGQGGANVLINGERLTGKTDPFNELDQLLASSVVEIRVLEGATLSIPGLSGQVVDIIVSRPDGLKGTWEWNPQFRKRLEPSLLNAELNISGEADLAGGLTYTLQLREYGFRSGAIRDEQRSQIGGGPIEQRDEKISNFGDRPGVALNLGWTPAPEHKVNLNTEYFLFNFARTANAIRTPLGAQGDDSLTESTSSEDEWNLEIDGDYEFPLLSGQMKLTGVYDREHSPMSNSFALFDPQSGFAGASRFDQFGKELELIGRAEYSWSPTEGRDWQVAAEAAYNELDIEQQLFRQNPGAGFIGDPLSGFVVSEDRYEVTTTHSRPLNDKWDLQASIGLEYSKLMQDRAGGAAVDPRSFYRPKGFLSATYKVDDTFRIRSRIEREVGQLNFFDFVSSVDLVDNLGRSGNPDLVPAQSWLASLDFDKDFGQGNTFRIEVYGAQISDTVDRIPVGANGDAVGNIGTAYRYGFDIASTLKGERLGLPGTELNLIFDWRDSIVDDPVQDFSRRLNGDKEIYYEVSYRHDIPSTDWAYGAFMERFISARQYRLFSIDRNGVDKPYAAIFVEHKDVFGMTLNANLGNLFGQKEFFERTRFDGRRDVGVPSQIDNATFEFGPILRLSLSGSF</sequence>
<evidence type="ECO:0000256" key="2">
    <source>
        <dbReference type="ARBA" id="ARBA00022448"/>
    </source>
</evidence>
<feature type="region of interest" description="Disordered" evidence="10">
    <location>
        <begin position="39"/>
        <end position="63"/>
    </location>
</feature>
<keyword evidence="7" id="KW-0472">Membrane</keyword>
<dbReference type="PANTHER" id="PTHR30069">
    <property type="entry name" value="TONB-DEPENDENT OUTER MEMBRANE RECEPTOR"/>
    <property type="match status" value="1"/>
</dbReference>
<protein>
    <recommendedName>
        <fullName evidence="12">TonB-dependent receptor-like beta-barrel domain-containing protein</fullName>
    </recommendedName>
</protein>
<keyword evidence="6" id="KW-0798">TonB box</keyword>
<dbReference type="InterPro" id="IPR039426">
    <property type="entry name" value="TonB-dep_rcpt-like"/>
</dbReference>
<keyword evidence="9" id="KW-0998">Cell outer membrane</keyword>
<dbReference type="InterPro" id="IPR036942">
    <property type="entry name" value="Beta-barrel_TonB_sf"/>
</dbReference>
<gene>
    <name evidence="13" type="ORF">GCM10007854_24330</name>
</gene>
<keyword evidence="3" id="KW-1134">Transmembrane beta strand</keyword>
<evidence type="ECO:0000313" key="13">
    <source>
        <dbReference type="EMBL" id="GLQ21478.1"/>
    </source>
</evidence>
<keyword evidence="8" id="KW-0675">Receptor</keyword>
<organism evidence="13 14">
    <name type="scientific">Algimonas porphyrae</name>
    <dbReference type="NCBI Taxonomy" id="1128113"/>
    <lineage>
        <taxon>Bacteria</taxon>
        <taxon>Pseudomonadati</taxon>
        <taxon>Pseudomonadota</taxon>
        <taxon>Alphaproteobacteria</taxon>
        <taxon>Maricaulales</taxon>
        <taxon>Robiginitomaculaceae</taxon>
        <taxon>Algimonas</taxon>
    </lineage>
</organism>
<dbReference type="PANTHER" id="PTHR30069:SF29">
    <property type="entry name" value="HEMOGLOBIN AND HEMOGLOBIN-HAPTOGLOBIN-BINDING PROTEIN 1-RELATED"/>
    <property type="match status" value="1"/>
</dbReference>
<evidence type="ECO:0000256" key="3">
    <source>
        <dbReference type="ARBA" id="ARBA00022452"/>
    </source>
</evidence>